<protein>
    <submittedName>
        <fullName evidence="1">Uncharacterized protein</fullName>
    </submittedName>
</protein>
<proteinExistence type="predicted"/>
<dbReference type="AlphaFoldDB" id="A0AAU8AC69"/>
<dbReference type="EMBL" id="CP117826">
    <property type="protein sequence ID" value="XCC63424.1"/>
    <property type="molecule type" value="Genomic_DNA"/>
</dbReference>
<gene>
    <name evidence="1" type="ORF">PUP29_05780</name>
</gene>
<accession>A0AAU8AC69</accession>
<reference evidence="1" key="1">
    <citation type="submission" date="2023-02" db="EMBL/GenBank/DDBJ databases">
        <title>Gut commensal Christensenella minuta modulates host metabolism via a new class of secondary bile acids.</title>
        <authorList>
            <person name="Liu C."/>
        </authorList>
    </citation>
    <scope>NUCLEOTIDE SEQUENCE</scope>
    <source>
        <strain evidence="1">CA70</strain>
    </source>
</reference>
<organism evidence="1">
    <name type="scientific">Christensenella massiliensis</name>
    <dbReference type="NCBI Taxonomy" id="1805714"/>
    <lineage>
        <taxon>Bacteria</taxon>
        <taxon>Bacillati</taxon>
        <taxon>Bacillota</taxon>
        <taxon>Clostridia</taxon>
        <taxon>Christensenellales</taxon>
        <taxon>Christensenellaceae</taxon>
        <taxon>Christensenella</taxon>
    </lineage>
</organism>
<name>A0AAU8AC69_9FIRM</name>
<evidence type="ECO:0000313" key="1">
    <source>
        <dbReference type="EMBL" id="XCC63424.1"/>
    </source>
</evidence>
<sequence length="136" mass="14621">MIGSDVEIPAASQSLYGKSVGEMINDDVLVAKSGAVTGTFKYVTGYTGFNASVPDEQEGYYFPFTLKKTGTQMSFKKNGSMGKENIPFEANNVFRVTQGDSFTVLVDGAEVITFTFNGATFTPQARSAKSRAKKNA</sequence>
<dbReference type="RefSeq" id="WP_353423989.1">
    <property type="nucleotide sequence ID" value="NZ_CP117826.1"/>
</dbReference>